<reference evidence="6" key="1">
    <citation type="journal article" date="2009" name="Plant Mol. Biol.">
        <title>Insights into corn genes derived from large-scale cDNA sequencing.</title>
        <authorList>
            <person name="Alexandrov N.N."/>
            <person name="Brover V.V."/>
            <person name="Freidin S."/>
            <person name="Troukhan M.E."/>
            <person name="Tatarinova T.V."/>
            <person name="Zhang H."/>
            <person name="Swaller T.J."/>
            <person name="Lu Y.P."/>
            <person name="Bouck J."/>
            <person name="Flavell R.B."/>
            <person name="Feldmann K.A."/>
        </authorList>
    </citation>
    <scope>NUCLEOTIDE SEQUENCE</scope>
</reference>
<dbReference type="Gene3D" id="3.30.30.10">
    <property type="entry name" value="Knottin, scorpion toxin-like"/>
    <property type="match status" value="1"/>
</dbReference>
<evidence type="ECO:0000256" key="2">
    <source>
        <dbReference type="ARBA" id="ARBA00023157"/>
    </source>
</evidence>
<evidence type="ECO:0000259" key="5">
    <source>
        <dbReference type="SMART" id="SM00505"/>
    </source>
</evidence>
<dbReference type="InterPro" id="IPR036574">
    <property type="entry name" value="Scorpion_toxin-like_sf"/>
</dbReference>
<dbReference type="Pfam" id="PF00304">
    <property type="entry name" value="Gamma-thionin"/>
    <property type="match status" value="1"/>
</dbReference>
<dbReference type="PANTHER" id="PTHR33147:SF103">
    <property type="entry name" value="GAMMA-THIONINS FAMILY PROTEIN"/>
    <property type="match status" value="1"/>
</dbReference>
<dbReference type="RefSeq" id="NP_001146982.1">
    <property type="nucleotide sequence ID" value="NM_001153510.1"/>
</dbReference>
<dbReference type="AlphaFoldDB" id="B6SJ50"/>
<dbReference type="SUPFAM" id="SSF57095">
    <property type="entry name" value="Scorpion toxin-like"/>
    <property type="match status" value="1"/>
</dbReference>
<name>B6SJ50_MAIZE</name>
<evidence type="ECO:0000256" key="3">
    <source>
        <dbReference type="SAM" id="MobiDB-lite"/>
    </source>
</evidence>
<accession>B6SJ50</accession>
<keyword evidence="2" id="KW-1015">Disulfide bond</keyword>
<sequence>MKLEMTAAAMVLILLTSGAEAKVCYSRSRTFKGWCYHSINCIAICITEGDTSGFCQAGACMCTYECLNGVVAGGGGGGGQHPSVGSSRGGGAEAKAAVPSV</sequence>
<dbReference type="ExpressionAtlas" id="B6SJ50">
    <property type="expression patterns" value="baseline and differential"/>
</dbReference>
<dbReference type="EMBL" id="EU952765">
    <property type="protein sequence ID" value="ACG24883.1"/>
    <property type="molecule type" value="mRNA"/>
</dbReference>
<keyword evidence="1 4" id="KW-0732">Signal</keyword>
<evidence type="ECO:0000256" key="1">
    <source>
        <dbReference type="ARBA" id="ARBA00022729"/>
    </source>
</evidence>
<proteinExistence type="evidence at transcript level"/>
<evidence type="ECO:0000313" key="6">
    <source>
        <dbReference type="EMBL" id="ACG24883.1"/>
    </source>
</evidence>
<organism evidence="6">
    <name type="scientific">Zea mays</name>
    <name type="common">Maize</name>
    <dbReference type="NCBI Taxonomy" id="4577"/>
    <lineage>
        <taxon>Eukaryota</taxon>
        <taxon>Viridiplantae</taxon>
        <taxon>Streptophyta</taxon>
        <taxon>Embryophyta</taxon>
        <taxon>Tracheophyta</taxon>
        <taxon>Spermatophyta</taxon>
        <taxon>Magnoliopsida</taxon>
        <taxon>Liliopsida</taxon>
        <taxon>Poales</taxon>
        <taxon>Poaceae</taxon>
        <taxon>PACMAD clade</taxon>
        <taxon>Panicoideae</taxon>
        <taxon>Andropogonodae</taxon>
        <taxon>Andropogoneae</taxon>
        <taxon>Tripsacinae</taxon>
        <taxon>Zea</taxon>
    </lineage>
</organism>
<feature type="chain" id="PRO_5002849585" evidence="4">
    <location>
        <begin position="22"/>
        <end position="101"/>
    </location>
</feature>
<protein>
    <submittedName>
        <fullName evidence="6">Gamma-thionins family protein</fullName>
    </submittedName>
</protein>
<evidence type="ECO:0000256" key="4">
    <source>
        <dbReference type="SAM" id="SignalP"/>
    </source>
</evidence>
<feature type="signal peptide" evidence="4">
    <location>
        <begin position="1"/>
        <end position="21"/>
    </location>
</feature>
<dbReference type="GeneID" id="100280591"/>
<dbReference type="InterPro" id="IPR008176">
    <property type="entry name" value="Defensin_plant"/>
</dbReference>
<dbReference type="PROSITE" id="PS00940">
    <property type="entry name" value="GAMMA_THIONIN"/>
    <property type="match status" value="1"/>
</dbReference>
<feature type="domain" description="Knottins-like" evidence="5">
    <location>
        <begin position="23"/>
        <end position="66"/>
    </location>
</feature>
<feature type="region of interest" description="Disordered" evidence="3">
    <location>
        <begin position="78"/>
        <end position="101"/>
    </location>
</feature>
<dbReference type="PANTHER" id="PTHR33147">
    <property type="entry name" value="DEFENSIN-LIKE PROTEIN 1"/>
    <property type="match status" value="1"/>
</dbReference>
<dbReference type="GO" id="GO:0006952">
    <property type="term" value="P:defense response"/>
    <property type="evidence" value="ECO:0007669"/>
    <property type="project" value="InterPro"/>
</dbReference>
<dbReference type="KEGG" id="zma:100280591"/>
<dbReference type="SMART" id="SM00505">
    <property type="entry name" value="Knot1"/>
    <property type="match status" value="1"/>
</dbReference>
<dbReference type="OrthoDB" id="661811at2759"/>
<dbReference type="InterPro" id="IPR003614">
    <property type="entry name" value="Knottins"/>
</dbReference>